<keyword evidence="8 14" id="KW-1133">Transmembrane helix</keyword>
<comment type="catalytic activity">
    <reaction evidence="13">
        <text>a beta-D-Gal-(1-&gt;4)-beta-D-Glc-(1&lt;-&gt;1)-Cer(d18:1(4E)) + UDP-N-acetyl-alpha-D-glucosamine = a beta-D-GlcNAc-(1-&gt;3)-beta-D-Gal-(1-&gt;4)-beta-D-Glc-(1&lt;-&gt;1)-Cer(d18:1(4E)) + UDP + H(+)</text>
        <dbReference type="Rhea" id="RHEA:13905"/>
        <dbReference type="ChEBI" id="CHEBI:15378"/>
        <dbReference type="ChEBI" id="CHEBI:17103"/>
        <dbReference type="ChEBI" id="CHEBI:17950"/>
        <dbReference type="ChEBI" id="CHEBI:57705"/>
        <dbReference type="ChEBI" id="CHEBI:58223"/>
        <dbReference type="EC" id="2.4.1.206"/>
    </reaction>
    <physiologicalReaction direction="left-to-right" evidence="13">
        <dbReference type="Rhea" id="RHEA:13906"/>
    </physiologicalReaction>
</comment>
<reference evidence="15" key="2">
    <citation type="submission" date="2025-09" db="UniProtKB">
        <authorList>
            <consortium name="Ensembl"/>
        </authorList>
    </citation>
    <scope>IDENTIFICATION</scope>
</reference>
<reference evidence="15" key="1">
    <citation type="submission" date="2025-08" db="UniProtKB">
        <authorList>
            <consortium name="Ensembl"/>
        </authorList>
    </citation>
    <scope>IDENTIFICATION</scope>
</reference>
<dbReference type="EC" id="2.4.1.-" evidence="14"/>
<keyword evidence="6 14" id="KW-0812">Transmembrane</keyword>
<dbReference type="GeneTree" id="ENSGT00940000159676"/>
<evidence type="ECO:0000313" key="16">
    <source>
        <dbReference type="Proteomes" id="UP000264820"/>
    </source>
</evidence>
<evidence type="ECO:0000256" key="3">
    <source>
        <dbReference type="ARBA" id="ARBA00008661"/>
    </source>
</evidence>
<dbReference type="FunFam" id="3.90.550.50:FF:000019">
    <property type="entry name" value="Hexosyltransferase"/>
    <property type="match status" value="1"/>
</dbReference>
<dbReference type="RefSeq" id="XP_019733345.1">
    <property type="nucleotide sequence ID" value="XM_019877786.1"/>
</dbReference>
<keyword evidence="5" id="KW-0808">Transferase</keyword>
<dbReference type="GO" id="GO:0000139">
    <property type="term" value="C:Golgi membrane"/>
    <property type="evidence" value="ECO:0007669"/>
    <property type="project" value="UniProtKB-SubCell"/>
</dbReference>
<dbReference type="KEGG" id="hcq:109520510"/>
<dbReference type="OrthoDB" id="115198at2759"/>
<dbReference type="RefSeq" id="XP_019733344.1">
    <property type="nucleotide sequence ID" value="XM_019877785.1"/>
</dbReference>
<name>A0A3Q3DNY3_HIPCM</name>
<dbReference type="RefSeq" id="XP_019733342.1">
    <property type="nucleotide sequence ID" value="XM_019877783.1"/>
</dbReference>
<dbReference type="RefSeq" id="XP_019733341.1">
    <property type="nucleotide sequence ID" value="XM_019877782.1"/>
</dbReference>
<evidence type="ECO:0000256" key="14">
    <source>
        <dbReference type="RuleBase" id="RU363063"/>
    </source>
</evidence>
<dbReference type="RefSeq" id="XP_019733346.1">
    <property type="nucleotide sequence ID" value="XM_019877787.1"/>
</dbReference>
<evidence type="ECO:0000256" key="4">
    <source>
        <dbReference type="ARBA" id="ARBA00022676"/>
    </source>
</evidence>
<evidence type="ECO:0000256" key="12">
    <source>
        <dbReference type="ARBA" id="ARBA00048750"/>
    </source>
</evidence>
<evidence type="ECO:0000256" key="2">
    <source>
        <dbReference type="ARBA" id="ARBA00004922"/>
    </source>
</evidence>
<dbReference type="STRING" id="109280.ENSHCOP00000016910"/>
<accession>A0A3Q3DNY3</accession>
<comment type="catalytic activity">
    <reaction evidence="12">
        <text>a neolactoside nLc4Cer(d18:1(4E)) + UDP-N-acetyl-alpha-D-glucosamine = a neolactoside IV(3)-beta-GlcNAc-nLc4Cer(d18:1(4E)) + UDP + H(+)</text>
        <dbReference type="Rhea" id="RHEA:23004"/>
        <dbReference type="ChEBI" id="CHEBI:15378"/>
        <dbReference type="ChEBI" id="CHEBI:17006"/>
        <dbReference type="ChEBI" id="CHEBI:57705"/>
        <dbReference type="ChEBI" id="CHEBI:58223"/>
        <dbReference type="ChEBI" id="CHEBI:142448"/>
    </reaction>
    <physiologicalReaction direction="left-to-right" evidence="12">
        <dbReference type="Rhea" id="RHEA:23005"/>
    </physiologicalReaction>
</comment>
<dbReference type="Proteomes" id="UP000264820">
    <property type="component" value="Unplaced"/>
</dbReference>
<dbReference type="OMA" id="VQLFATC"/>
<keyword evidence="10 14" id="KW-0472">Membrane</keyword>
<evidence type="ECO:0000256" key="10">
    <source>
        <dbReference type="ARBA" id="ARBA00023136"/>
    </source>
</evidence>
<proteinExistence type="inferred from homology"/>
<feature type="transmembrane region" description="Helical" evidence="14">
    <location>
        <begin position="12"/>
        <end position="30"/>
    </location>
</feature>
<evidence type="ECO:0000256" key="1">
    <source>
        <dbReference type="ARBA" id="ARBA00004323"/>
    </source>
</evidence>
<evidence type="ECO:0000256" key="11">
    <source>
        <dbReference type="ARBA" id="ARBA00023180"/>
    </source>
</evidence>
<dbReference type="RefSeq" id="XP_019733348.1">
    <property type="nucleotide sequence ID" value="XM_019877789.1"/>
</dbReference>
<dbReference type="Pfam" id="PF01762">
    <property type="entry name" value="Galactosyl_T"/>
    <property type="match status" value="1"/>
</dbReference>
<comment type="subcellular location">
    <subcellularLocation>
        <location evidence="1 14">Golgi apparatus membrane</location>
        <topology evidence="1 14">Single-pass type II membrane protein</topology>
    </subcellularLocation>
</comment>
<evidence type="ECO:0000256" key="8">
    <source>
        <dbReference type="ARBA" id="ARBA00022989"/>
    </source>
</evidence>
<evidence type="ECO:0000256" key="6">
    <source>
        <dbReference type="ARBA" id="ARBA00022692"/>
    </source>
</evidence>
<sequence>MFWRVRRSMRMHWVRLMTTCLVLSVVMVWWDNGMMNHVKSFSYRLLVNRFGDINRSLTITREQARSFSNFRNLLDHPNKCDDQDVLLLLFVKSSPVNTARREAIRSTWGNETFILDSLGVTVKVVFALGAPSGPNGTDAILQMRLFREDRHHGDLIQQDFRDSFHNLTLKLIMQFHWMHRCCAHARFFMTADDDVFIHMPNLVAYLQGLRDQGVSDFWVGRVHRGAPPKRSQDSKYYVPPDMYQWISYPDYTPGGGYVLSGDVADKIYHATLTLNASLHIDDVFMGICAKAVGVSPQEHLYFAGEGKAPYHLCIYNQMITSHGHVEDLQDLWKAATHPKVKERTSGLLGKLYCTAMKIFLLCRYHLNGYPCLAAFH</sequence>
<dbReference type="Ensembl" id="ENSHCOT00000028682.1">
    <property type="protein sequence ID" value="ENSHCOP00000016910.1"/>
    <property type="gene ID" value="ENSHCOG00000020706.1"/>
</dbReference>
<organism evidence="15 16">
    <name type="scientific">Hippocampus comes</name>
    <name type="common">Tiger tail seahorse</name>
    <dbReference type="NCBI Taxonomy" id="109280"/>
    <lineage>
        <taxon>Eukaryota</taxon>
        <taxon>Metazoa</taxon>
        <taxon>Chordata</taxon>
        <taxon>Craniata</taxon>
        <taxon>Vertebrata</taxon>
        <taxon>Euteleostomi</taxon>
        <taxon>Actinopterygii</taxon>
        <taxon>Neopterygii</taxon>
        <taxon>Teleostei</taxon>
        <taxon>Neoteleostei</taxon>
        <taxon>Acanthomorphata</taxon>
        <taxon>Syngnathiaria</taxon>
        <taxon>Syngnathiformes</taxon>
        <taxon>Syngnathoidei</taxon>
        <taxon>Syngnathidae</taxon>
        <taxon>Hippocampus</taxon>
    </lineage>
</organism>
<dbReference type="PANTHER" id="PTHR11214:SF21">
    <property type="entry name" value="LACTOSYLCERAMIDE 1,3-N-ACETYL-BETA-D-GLUCOSAMINYLTRANSFERASE"/>
    <property type="match status" value="1"/>
</dbReference>
<comment type="similarity">
    <text evidence="3 14">Belongs to the glycosyltransferase 31 family.</text>
</comment>
<dbReference type="AlphaFoldDB" id="A0A3Q3DNY3"/>
<evidence type="ECO:0000256" key="13">
    <source>
        <dbReference type="ARBA" id="ARBA00049239"/>
    </source>
</evidence>
<dbReference type="Gene3D" id="3.90.550.50">
    <property type="match status" value="1"/>
</dbReference>
<keyword evidence="4 14" id="KW-0328">Glycosyltransferase</keyword>
<dbReference type="RefSeq" id="XP_019733347.1">
    <property type="nucleotide sequence ID" value="XM_019877788.1"/>
</dbReference>
<dbReference type="GO" id="GO:0030148">
    <property type="term" value="P:sphingolipid biosynthetic process"/>
    <property type="evidence" value="ECO:0007669"/>
    <property type="project" value="UniProtKB-ARBA"/>
</dbReference>
<protein>
    <recommendedName>
        <fullName evidence="14">Hexosyltransferase</fullName>
        <ecNumber evidence="14">2.4.1.-</ecNumber>
    </recommendedName>
</protein>
<keyword evidence="11" id="KW-0325">Glycoprotein</keyword>
<evidence type="ECO:0000256" key="9">
    <source>
        <dbReference type="ARBA" id="ARBA00023034"/>
    </source>
</evidence>
<keyword evidence="7 14" id="KW-0735">Signal-anchor</keyword>
<dbReference type="RefSeq" id="XP_019733343.1">
    <property type="nucleotide sequence ID" value="XM_019877784.1"/>
</dbReference>
<dbReference type="PANTHER" id="PTHR11214">
    <property type="entry name" value="BETA-1,3-N-ACETYLGLUCOSAMINYLTRANSFERASE"/>
    <property type="match status" value="1"/>
</dbReference>
<dbReference type="GO" id="GO:0047256">
    <property type="term" value="F:lactosylceramide 1,3-N-acetyl-beta-D-glucosaminyltransferase activity"/>
    <property type="evidence" value="ECO:0007669"/>
    <property type="project" value="UniProtKB-EC"/>
</dbReference>
<evidence type="ECO:0000256" key="7">
    <source>
        <dbReference type="ARBA" id="ARBA00022968"/>
    </source>
</evidence>
<dbReference type="GeneID" id="109520510"/>
<keyword evidence="9 14" id="KW-0333">Golgi apparatus</keyword>
<dbReference type="InterPro" id="IPR002659">
    <property type="entry name" value="Glyco_trans_31"/>
</dbReference>
<keyword evidence="16" id="KW-1185">Reference proteome</keyword>
<comment type="pathway">
    <text evidence="2">Protein modification; protein glycosylation.</text>
</comment>
<evidence type="ECO:0000256" key="5">
    <source>
        <dbReference type="ARBA" id="ARBA00022679"/>
    </source>
</evidence>
<evidence type="ECO:0000313" key="15">
    <source>
        <dbReference type="Ensembl" id="ENSHCOP00000016910.1"/>
    </source>
</evidence>
<dbReference type="GO" id="GO:0006493">
    <property type="term" value="P:protein O-linked glycosylation"/>
    <property type="evidence" value="ECO:0007669"/>
    <property type="project" value="TreeGrafter"/>
</dbReference>